<feature type="region of interest" description="Disordered" evidence="1">
    <location>
        <begin position="208"/>
        <end position="258"/>
    </location>
</feature>
<reference evidence="3" key="1">
    <citation type="submission" date="2017-03" db="EMBL/GenBank/DDBJ databases">
        <authorList>
            <person name="Sharma R."/>
            <person name="Thines M."/>
        </authorList>
    </citation>
    <scope>NUCLEOTIDE SEQUENCE [LARGE SCALE GENOMIC DNA]</scope>
</reference>
<keyword evidence="3" id="KW-1185">Reference proteome</keyword>
<feature type="compositionally biased region" description="Basic and acidic residues" evidence="1">
    <location>
        <begin position="218"/>
        <end position="236"/>
    </location>
</feature>
<dbReference type="AlphaFoldDB" id="A0A1W5CSQ7"/>
<protein>
    <submittedName>
        <fullName evidence="2">Uncharacterized protein</fullName>
    </submittedName>
</protein>
<organism evidence="2 3">
    <name type="scientific">Lasallia pustulata</name>
    <dbReference type="NCBI Taxonomy" id="136370"/>
    <lineage>
        <taxon>Eukaryota</taxon>
        <taxon>Fungi</taxon>
        <taxon>Dikarya</taxon>
        <taxon>Ascomycota</taxon>
        <taxon>Pezizomycotina</taxon>
        <taxon>Lecanoromycetes</taxon>
        <taxon>OSLEUM clade</taxon>
        <taxon>Umbilicariomycetidae</taxon>
        <taxon>Umbilicariales</taxon>
        <taxon>Umbilicariaceae</taxon>
        <taxon>Lasallia</taxon>
    </lineage>
</organism>
<name>A0A1W5CSQ7_9LECA</name>
<evidence type="ECO:0000313" key="2">
    <source>
        <dbReference type="EMBL" id="SLM33822.1"/>
    </source>
</evidence>
<accession>A0A1W5CSQ7</accession>
<proteinExistence type="predicted"/>
<sequence length="270" mass="30284">MALQLADRSFKYTIMGTELMEQPEPDPSVASTYPFAFIIMNQAERYSSKEFYGILINTGAAMNSTAGYAQYQAYNDLTNGQANLNRNTAGQVKVQFGSGSSISSIGLIVVNPPVGDIEFHIVEANTPFLLSLHDMDRLKVYLNNVSNLLITPSTTIPVTFLYDVREEIQVEDHGTDHSSSLEWTEEPVRLNCQAGLLTFDQLWSSPIMKKRDKSQKKNPKENHEEENQELKEELMTKRMNSLALPQNQSDQTQSAHANFQPDTGIILLMS</sequence>
<feature type="compositionally biased region" description="Polar residues" evidence="1">
    <location>
        <begin position="243"/>
        <end position="258"/>
    </location>
</feature>
<feature type="compositionally biased region" description="Basic residues" evidence="1">
    <location>
        <begin position="208"/>
        <end position="217"/>
    </location>
</feature>
<dbReference type="Proteomes" id="UP000192927">
    <property type="component" value="Unassembled WGS sequence"/>
</dbReference>
<evidence type="ECO:0000313" key="3">
    <source>
        <dbReference type="Proteomes" id="UP000192927"/>
    </source>
</evidence>
<evidence type="ECO:0000256" key="1">
    <source>
        <dbReference type="SAM" id="MobiDB-lite"/>
    </source>
</evidence>
<dbReference type="EMBL" id="FWEW01000132">
    <property type="protein sequence ID" value="SLM33822.1"/>
    <property type="molecule type" value="Genomic_DNA"/>
</dbReference>